<name>E9E7Q8_METAQ</name>
<dbReference type="PANTHER" id="PTHR43775:SF37">
    <property type="entry name" value="SI:DKEY-61P9.11"/>
    <property type="match status" value="1"/>
</dbReference>
<dbReference type="InterPro" id="IPR050091">
    <property type="entry name" value="PKS_NRPS_Biosynth_Enz"/>
</dbReference>
<dbReference type="OMA" id="NFEEECH"/>
<dbReference type="PANTHER" id="PTHR43775">
    <property type="entry name" value="FATTY ACID SYNTHASE"/>
    <property type="match status" value="1"/>
</dbReference>
<dbReference type="Proteomes" id="UP000002499">
    <property type="component" value="Unassembled WGS sequence"/>
</dbReference>
<keyword evidence="1" id="KW-0596">Phosphopantetheine</keyword>
<dbReference type="Gene3D" id="3.40.50.720">
    <property type="entry name" value="NAD(P)-binding Rossmann-like Domain"/>
    <property type="match status" value="1"/>
</dbReference>
<dbReference type="KEGG" id="maw:19250217"/>
<keyword evidence="2" id="KW-0597">Phosphoprotein</keyword>
<protein>
    <submittedName>
        <fullName evidence="3">PKS-like enzyme, putative</fullName>
    </submittedName>
</protein>
<accession>E9E7Q8</accession>
<dbReference type="eggNOG" id="KOG1202">
    <property type="taxonomic scope" value="Eukaryota"/>
</dbReference>
<evidence type="ECO:0000313" key="3">
    <source>
        <dbReference type="EMBL" id="EFY88042.1"/>
    </source>
</evidence>
<reference evidence="3 4" key="1">
    <citation type="journal article" date="2011" name="PLoS Genet.">
        <title>Genome sequencing and comparative transcriptomics of the model entomopathogenic fungi Metarhizium anisopliae and M. acridum.</title>
        <authorList>
            <person name="Gao Q."/>
            <person name="Jin K."/>
            <person name="Ying S.H."/>
            <person name="Zhang Y."/>
            <person name="Xiao G."/>
            <person name="Shang Y."/>
            <person name="Duan Z."/>
            <person name="Hu X."/>
            <person name="Xie X.Q."/>
            <person name="Zhou G."/>
            <person name="Peng G."/>
            <person name="Luo Z."/>
            <person name="Huang W."/>
            <person name="Wang B."/>
            <person name="Fang W."/>
            <person name="Wang S."/>
            <person name="Zhong Y."/>
            <person name="Ma L.J."/>
            <person name="St Leger R.J."/>
            <person name="Zhao G.P."/>
            <person name="Pei Y."/>
            <person name="Feng M.G."/>
            <person name="Xia Y."/>
            <person name="Wang C."/>
        </authorList>
    </citation>
    <scope>NUCLEOTIDE SEQUENCE [LARGE SCALE GENOMIC DNA]</scope>
    <source>
        <strain evidence="3 4">CQMa 102</strain>
    </source>
</reference>
<sequence>MSIAVAASIPVVYCAAYYGLVDLARIESGESILIHAASGGVGQAAIHSVELTLVAGERPRLMSRIMGNVMNLLRRKVVYPIGPITETSIDQVGTSLRKLQSGKTSGTVIVNHSQPAKVKATHPTMPVNVLGPNATYLIIEGTGGIACAIATKLVQQGACDKGSL</sequence>
<evidence type="ECO:0000256" key="1">
    <source>
        <dbReference type="ARBA" id="ARBA00022450"/>
    </source>
</evidence>
<proteinExistence type="predicted"/>
<keyword evidence="4" id="KW-1185">Reference proteome</keyword>
<dbReference type="OrthoDB" id="329835at2759"/>
<dbReference type="Gene3D" id="3.90.180.10">
    <property type="entry name" value="Medium-chain alcohol dehydrogenases, catalytic domain"/>
    <property type="match status" value="2"/>
</dbReference>
<evidence type="ECO:0000313" key="4">
    <source>
        <dbReference type="Proteomes" id="UP000002499"/>
    </source>
</evidence>
<organism evidence="4">
    <name type="scientific">Metarhizium acridum (strain CQMa 102)</name>
    <dbReference type="NCBI Taxonomy" id="655827"/>
    <lineage>
        <taxon>Eukaryota</taxon>
        <taxon>Fungi</taxon>
        <taxon>Dikarya</taxon>
        <taxon>Ascomycota</taxon>
        <taxon>Pezizomycotina</taxon>
        <taxon>Sordariomycetes</taxon>
        <taxon>Hypocreomycetidae</taxon>
        <taxon>Hypocreales</taxon>
        <taxon>Clavicipitaceae</taxon>
        <taxon>Metarhizium</taxon>
    </lineage>
</organism>
<dbReference type="GO" id="GO:0004312">
    <property type="term" value="F:fatty acid synthase activity"/>
    <property type="evidence" value="ECO:0007669"/>
    <property type="project" value="TreeGrafter"/>
</dbReference>
<gene>
    <name evidence="3" type="ORF">MAC_05906</name>
</gene>
<dbReference type="InterPro" id="IPR036291">
    <property type="entry name" value="NAD(P)-bd_dom_sf"/>
</dbReference>
<dbReference type="AlphaFoldDB" id="E9E7Q8"/>
<dbReference type="SUPFAM" id="SSF51735">
    <property type="entry name" value="NAD(P)-binding Rossmann-fold domains"/>
    <property type="match status" value="1"/>
</dbReference>
<dbReference type="EMBL" id="GL698517">
    <property type="protein sequence ID" value="EFY88042.1"/>
    <property type="molecule type" value="Genomic_DNA"/>
</dbReference>
<dbReference type="GO" id="GO:0006633">
    <property type="term" value="P:fatty acid biosynthetic process"/>
    <property type="evidence" value="ECO:0007669"/>
    <property type="project" value="TreeGrafter"/>
</dbReference>
<dbReference type="GeneID" id="19250217"/>
<evidence type="ECO:0000256" key="2">
    <source>
        <dbReference type="ARBA" id="ARBA00022553"/>
    </source>
</evidence>
<dbReference type="HOGENOM" id="CLU_1619426_0_0_1"/>
<dbReference type="InParanoid" id="E9E7Q8"/>
<dbReference type="STRING" id="655827.E9E7Q8"/>